<dbReference type="GO" id="GO:0006355">
    <property type="term" value="P:regulation of DNA-templated transcription"/>
    <property type="evidence" value="ECO:0007669"/>
    <property type="project" value="InterPro"/>
</dbReference>
<feature type="region of interest" description="Disordered" evidence="1">
    <location>
        <begin position="29"/>
        <end position="63"/>
    </location>
</feature>
<evidence type="ECO:0000313" key="3">
    <source>
        <dbReference type="EMBL" id="RYR34460.1"/>
    </source>
</evidence>
<dbReference type="PANTHER" id="PTHR44083:SF52">
    <property type="entry name" value="TOPLESS-LIKE PROTEIN"/>
    <property type="match status" value="1"/>
</dbReference>
<dbReference type="Proteomes" id="UP000289738">
    <property type="component" value="Chromosome A10"/>
</dbReference>
<reference evidence="3 4" key="1">
    <citation type="submission" date="2019-01" db="EMBL/GenBank/DDBJ databases">
        <title>Sequencing of cultivated peanut Arachis hypogaea provides insights into genome evolution and oil improvement.</title>
        <authorList>
            <person name="Chen X."/>
        </authorList>
    </citation>
    <scope>NUCLEOTIDE SEQUENCE [LARGE SCALE GENOMIC DNA]</scope>
    <source>
        <strain evidence="4">cv. Fuhuasheng</strain>
        <tissue evidence="3">Leaves</tissue>
    </source>
</reference>
<proteinExistence type="predicted"/>
<gene>
    <name evidence="3" type="ORF">Ahy_A10g049367</name>
</gene>
<dbReference type="InterPro" id="IPR004182">
    <property type="entry name" value="GRAM"/>
</dbReference>
<name>A0A445B6Y0_ARAHY</name>
<dbReference type="SUPFAM" id="SSF50978">
    <property type="entry name" value="WD40 repeat-like"/>
    <property type="match status" value="1"/>
</dbReference>
<protein>
    <recommendedName>
        <fullName evidence="2">GRAM domain-containing protein</fullName>
    </recommendedName>
</protein>
<evidence type="ECO:0000259" key="2">
    <source>
        <dbReference type="SMART" id="SM00568"/>
    </source>
</evidence>
<dbReference type="InterPro" id="IPR011993">
    <property type="entry name" value="PH-like_dom_sf"/>
</dbReference>
<feature type="domain" description="GRAM" evidence="2">
    <location>
        <begin position="325"/>
        <end position="380"/>
    </location>
</feature>
<dbReference type="PANTHER" id="PTHR44083">
    <property type="entry name" value="TOPLESS-RELATED PROTEIN 1-RELATED"/>
    <property type="match status" value="1"/>
</dbReference>
<evidence type="ECO:0000256" key="1">
    <source>
        <dbReference type="SAM" id="MobiDB-lite"/>
    </source>
</evidence>
<organism evidence="3 4">
    <name type="scientific">Arachis hypogaea</name>
    <name type="common">Peanut</name>
    <dbReference type="NCBI Taxonomy" id="3818"/>
    <lineage>
        <taxon>Eukaryota</taxon>
        <taxon>Viridiplantae</taxon>
        <taxon>Streptophyta</taxon>
        <taxon>Embryophyta</taxon>
        <taxon>Tracheophyta</taxon>
        <taxon>Spermatophyta</taxon>
        <taxon>Magnoliopsida</taxon>
        <taxon>eudicotyledons</taxon>
        <taxon>Gunneridae</taxon>
        <taxon>Pentapetalae</taxon>
        <taxon>rosids</taxon>
        <taxon>fabids</taxon>
        <taxon>Fabales</taxon>
        <taxon>Fabaceae</taxon>
        <taxon>Papilionoideae</taxon>
        <taxon>50 kb inversion clade</taxon>
        <taxon>dalbergioids sensu lato</taxon>
        <taxon>Dalbergieae</taxon>
        <taxon>Pterocarpus clade</taxon>
        <taxon>Arachis</taxon>
    </lineage>
</organism>
<dbReference type="EMBL" id="SDMP01000010">
    <property type="protein sequence ID" value="RYR34460.1"/>
    <property type="molecule type" value="Genomic_DNA"/>
</dbReference>
<evidence type="ECO:0000313" key="4">
    <source>
        <dbReference type="Proteomes" id="UP000289738"/>
    </source>
</evidence>
<dbReference type="SMART" id="SM00568">
    <property type="entry name" value="GRAM"/>
    <property type="match status" value="1"/>
</dbReference>
<keyword evidence="4" id="KW-1185">Reference proteome</keyword>
<comment type="caution">
    <text evidence="3">The sequence shown here is derived from an EMBL/GenBank/DDBJ whole genome shotgun (WGS) entry which is preliminary data.</text>
</comment>
<dbReference type="Gene3D" id="2.130.10.10">
    <property type="entry name" value="YVTN repeat-like/Quinoprotein amine dehydrogenase"/>
    <property type="match status" value="1"/>
</dbReference>
<dbReference type="Gene3D" id="2.30.29.30">
    <property type="entry name" value="Pleckstrin-homology domain (PH domain)/Phosphotyrosine-binding domain (PTB)"/>
    <property type="match status" value="1"/>
</dbReference>
<dbReference type="Pfam" id="PF02893">
    <property type="entry name" value="GRAM"/>
    <property type="match status" value="1"/>
</dbReference>
<accession>A0A445B6Y0</accession>
<dbReference type="STRING" id="3818.A0A445B6Y0"/>
<dbReference type="AlphaFoldDB" id="A0A445B6Y0"/>
<dbReference type="InterPro" id="IPR036322">
    <property type="entry name" value="WD40_repeat_dom_sf"/>
</dbReference>
<sequence length="383" mass="41496">MSNPTTVAHAAVSEGATIGLGTTTGLGAPSIPAALKHPRTPPTNPSIDYPSRGSDHVSKRTRPMGMSDEVNLHVNVLSATFPGHGHGQAFNAPYDLPKTVMRTLNQGSSPMSMDFHPVQQTILLVGTNVGDIALWEVGSRERLVLRNFKAWDLSAYSMPFQAALVKDPGVSVNRVIWSPDGALFGVSYSRHIVHIVSSTLPFLLNMRTTNNNHQNDQSAPSSSSSPSVLKWATHIMRKPAVPIVEGAPSEEPGVQYYHQQHPYVQHSLLDKPSSTSPMESILNMFDSWSEKAELAANNIWHNLKTSPSVSSAALVKTISKGGFESLYKQTFTTYPNEKLKKTFACYLSTSTGPVAGTLYLSDVHVAFCSDRPLSFTAPSGQQT</sequence>
<dbReference type="InterPro" id="IPR027728">
    <property type="entry name" value="Topless_fam"/>
</dbReference>
<dbReference type="InterPro" id="IPR015943">
    <property type="entry name" value="WD40/YVTN_repeat-like_dom_sf"/>
</dbReference>